<proteinExistence type="predicted"/>
<protein>
    <submittedName>
        <fullName evidence="2">Uncharacterized protein</fullName>
    </submittedName>
</protein>
<evidence type="ECO:0000256" key="1">
    <source>
        <dbReference type="SAM" id="Phobius"/>
    </source>
</evidence>
<accession>A0AAD7GJ49</accession>
<gene>
    <name evidence="2" type="ORF">B0H17DRAFT_1133620</name>
</gene>
<name>A0AAD7GJ49_MYCRO</name>
<dbReference type="Proteomes" id="UP001221757">
    <property type="component" value="Unassembled WGS sequence"/>
</dbReference>
<comment type="caution">
    <text evidence="2">The sequence shown here is derived from an EMBL/GenBank/DDBJ whole genome shotgun (WGS) entry which is preliminary data.</text>
</comment>
<feature type="transmembrane region" description="Helical" evidence="1">
    <location>
        <begin position="309"/>
        <end position="336"/>
    </location>
</feature>
<reference evidence="2" key="1">
    <citation type="submission" date="2023-03" db="EMBL/GenBank/DDBJ databases">
        <title>Massive genome expansion in bonnet fungi (Mycena s.s.) driven by repeated elements and novel gene families across ecological guilds.</title>
        <authorList>
            <consortium name="Lawrence Berkeley National Laboratory"/>
            <person name="Harder C.B."/>
            <person name="Miyauchi S."/>
            <person name="Viragh M."/>
            <person name="Kuo A."/>
            <person name="Thoen E."/>
            <person name="Andreopoulos B."/>
            <person name="Lu D."/>
            <person name="Skrede I."/>
            <person name="Drula E."/>
            <person name="Henrissat B."/>
            <person name="Morin E."/>
            <person name="Kohler A."/>
            <person name="Barry K."/>
            <person name="LaButti K."/>
            <person name="Morin E."/>
            <person name="Salamov A."/>
            <person name="Lipzen A."/>
            <person name="Mereny Z."/>
            <person name="Hegedus B."/>
            <person name="Baldrian P."/>
            <person name="Stursova M."/>
            <person name="Weitz H."/>
            <person name="Taylor A."/>
            <person name="Grigoriev I.V."/>
            <person name="Nagy L.G."/>
            <person name="Martin F."/>
            <person name="Kauserud H."/>
        </authorList>
    </citation>
    <scope>NUCLEOTIDE SEQUENCE</scope>
    <source>
        <strain evidence="2">CBHHK067</strain>
    </source>
</reference>
<dbReference type="EMBL" id="JARKIE010000057">
    <property type="protein sequence ID" value="KAJ7691537.1"/>
    <property type="molecule type" value="Genomic_DNA"/>
</dbReference>
<evidence type="ECO:0000313" key="3">
    <source>
        <dbReference type="Proteomes" id="UP001221757"/>
    </source>
</evidence>
<keyword evidence="1" id="KW-1133">Transmembrane helix</keyword>
<keyword evidence="1" id="KW-0812">Transmembrane</keyword>
<dbReference type="AlphaFoldDB" id="A0AAD7GJ49"/>
<sequence length="367" mass="39306">MVPKPGTLCDSRLISQGDSSATNYTLFQWSIATIDTPNAGDSALSYTGWTLDNCDITLLYVNGDANTFIIDFTALVSCQADEFQVQQGNNYEVTLRTDWPQSELAGPGGHPTLQLTRGAHGDFAERVFQLEAFTNGSFPVIISFQADFPWCPASLGRDAPCALQVPPLNITSMFECTPGIGSSSFDATLPLSSTNQLLTANDTAGIIANLIQLTYAAVHLDLGNPSPNNFLLNTSVIPQTIVAFFPRTFPGLANESGLYSLLVNDGYYQKVNGAGASQLNITGLLPLTAPGPAIVYLCHFQRAKSPGSAFIAVLVATLSMFSSDWALFIVFAAALVERRYPPANTCAHHANTSGNSSQRAAQKELFM</sequence>
<evidence type="ECO:0000313" key="2">
    <source>
        <dbReference type="EMBL" id="KAJ7691537.1"/>
    </source>
</evidence>
<keyword evidence="1" id="KW-0472">Membrane</keyword>
<keyword evidence="3" id="KW-1185">Reference proteome</keyword>
<organism evidence="2 3">
    <name type="scientific">Mycena rosella</name>
    <name type="common">Pink bonnet</name>
    <name type="synonym">Agaricus rosellus</name>
    <dbReference type="NCBI Taxonomy" id="1033263"/>
    <lineage>
        <taxon>Eukaryota</taxon>
        <taxon>Fungi</taxon>
        <taxon>Dikarya</taxon>
        <taxon>Basidiomycota</taxon>
        <taxon>Agaricomycotina</taxon>
        <taxon>Agaricomycetes</taxon>
        <taxon>Agaricomycetidae</taxon>
        <taxon>Agaricales</taxon>
        <taxon>Marasmiineae</taxon>
        <taxon>Mycenaceae</taxon>
        <taxon>Mycena</taxon>
    </lineage>
</organism>